<feature type="chain" id="PRO_5046928548" evidence="2">
    <location>
        <begin position="18"/>
        <end position="381"/>
    </location>
</feature>
<dbReference type="EMBL" id="CAUYUJ010017399">
    <property type="protein sequence ID" value="CAK0874498.1"/>
    <property type="molecule type" value="Genomic_DNA"/>
</dbReference>
<feature type="non-terminal residue" evidence="3">
    <location>
        <position position="1"/>
    </location>
</feature>
<feature type="region of interest" description="Disordered" evidence="1">
    <location>
        <begin position="68"/>
        <end position="200"/>
    </location>
</feature>
<name>A0ABN9VMC0_9DINO</name>
<dbReference type="InterPro" id="IPR015947">
    <property type="entry name" value="PUA-like_sf"/>
</dbReference>
<evidence type="ECO:0000256" key="1">
    <source>
        <dbReference type="SAM" id="MobiDB-lite"/>
    </source>
</evidence>
<evidence type="ECO:0000313" key="4">
    <source>
        <dbReference type="Proteomes" id="UP001189429"/>
    </source>
</evidence>
<accession>A0ABN9VMC0</accession>
<evidence type="ECO:0000313" key="3">
    <source>
        <dbReference type="EMBL" id="CAK0874498.1"/>
    </source>
</evidence>
<keyword evidence="4" id="KW-1185">Reference proteome</keyword>
<reference evidence="3" key="1">
    <citation type="submission" date="2023-10" db="EMBL/GenBank/DDBJ databases">
        <authorList>
            <person name="Chen Y."/>
            <person name="Shah S."/>
            <person name="Dougan E. K."/>
            <person name="Thang M."/>
            <person name="Chan C."/>
        </authorList>
    </citation>
    <scope>NUCLEOTIDE SEQUENCE [LARGE SCALE GENOMIC DNA]</scope>
</reference>
<organism evidence="3 4">
    <name type="scientific">Prorocentrum cordatum</name>
    <dbReference type="NCBI Taxonomy" id="2364126"/>
    <lineage>
        <taxon>Eukaryota</taxon>
        <taxon>Sar</taxon>
        <taxon>Alveolata</taxon>
        <taxon>Dinophyceae</taxon>
        <taxon>Prorocentrales</taxon>
        <taxon>Prorocentraceae</taxon>
        <taxon>Prorocentrum</taxon>
    </lineage>
</organism>
<feature type="compositionally biased region" description="Basic and acidic residues" evidence="1">
    <location>
        <begin position="170"/>
        <end position="181"/>
    </location>
</feature>
<sequence length="381" mass="42028">AAAAPLLAGAALAAALGARVCGAALAGSRRRAVLGRLGPRPPCRVACASRGPAPDEHRRWHGRRWREDARHERGRDGEPWGAAPQQRQRGWGVERHGWRPQRDGEPREARQQQRERGWDAERHGWRPQRDGEPRDAPPRQRERGWDAGRPDGLPQRGGQPREAWQQQRPRGWDAGRPDGRPQRGGGWGGRPWGQQRGGPAAVPLDFEVSAQEMGSVSQGLTLQGAQQVLAILKGVKLIENRSWKIPLGWYAIHAGSKLINEERGARTREAWPEVPPEESLPHGAILGLFCVHRHLAPQKCRPGYIWARGPVCHLISKAIELPRPIFCSGGGGLWSLPPWALAEIGKQLPEASVTHFDLSPALPVVLRWRKDGGGPGAHQRP</sequence>
<dbReference type="Proteomes" id="UP001189429">
    <property type="component" value="Unassembled WGS sequence"/>
</dbReference>
<protein>
    <submittedName>
        <fullName evidence="3">Uncharacterized protein</fullName>
    </submittedName>
</protein>
<dbReference type="SUPFAM" id="SSF88697">
    <property type="entry name" value="PUA domain-like"/>
    <property type="match status" value="1"/>
</dbReference>
<feature type="compositionally biased region" description="Basic and acidic residues" evidence="1">
    <location>
        <begin position="92"/>
        <end position="149"/>
    </location>
</feature>
<feature type="compositionally biased region" description="Gly residues" evidence="1">
    <location>
        <begin position="182"/>
        <end position="191"/>
    </location>
</feature>
<keyword evidence="2" id="KW-0732">Signal</keyword>
<proteinExistence type="predicted"/>
<gene>
    <name evidence="3" type="ORF">PCOR1329_LOCUS59380</name>
</gene>
<comment type="caution">
    <text evidence="3">The sequence shown here is derived from an EMBL/GenBank/DDBJ whole genome shotgun (WGS) entry which is preliminary data.</text>
</comment>
<evidence type="ECO:0000256" key="2">
    <source>
        <dbReference type="SAM" id="SignalP"/>
    </source>
</evidence>
<feature type="compositionally biased region" description="Basic and acidic residues" evidence="1">
    <location>
        <begin position="68"/>
        <end position="78"/>
    </location>
</feature>
<feature type="signal peptide" evidence="2">
    <location>
        <begin position="1"/>
        <end position="17"/>
    </location>
</feature>